<proteinExistence type="predicted"/>
<accession>A0A645IX64</accession>
<name>A0A645IX64_9ZZZZ</name>
<evidence type="ECO:0000313" key="1">
    <source>
        <dbReference type="EMBL" id="MPN55029.1"/>
    </source>
</evidence>
<organism evidence="1">
    <name type="scientific">bioreactor metagenome</name>
    <dbReference type="NCBI Taxonomy" id="1076179"/>
    <lineage>
        <taxon>unclassified sequences</taxon>
        <taxon>metagenomes</taxon>
        <taxon>ecological metagenomes</taxon>
    </lineage>
</organism>
<reference evidence="1" key="1">
    <citation type="submission" date="2019-08" db="EMBL/GenBank/DDBJ databases">
        <authorList>
            <person name="Kucharzyk K."/>
            <person name="Murdoch R.W."/>
            <person name="Higgins S."/>
            <person name="Loffler F."/>
        </authorList>
    </citation>
    <scope>NUCLEOTIDE SEQUENCE</scope>
</reference>
<comment type="caution">
    <text evidence="1">The sequence shown here is derived from an EMBL/GenBank/DDBJ whole genome shotgun (WGS) entry which is preliminary data.</text>
</comment>
<sequence length="89" mass="9846">MTCFGQADDVGDFGIGKILDKIMIVNTSVHAAENQCVNVLQCFNGTQHGMRYCGNAVIVEGDIFPCSHFFHAMRNACKVFDAADNRFIR</sequence>
<dbReference type="EMBL" id="VSSQ01123830">
    <property type="protein sequence ID" value="MPN55029.1"/>
    <property type="molecule type" value="Genomic_DNA"/>
</dbReference>
<gene>
    <name evidence="1" type="ORF">SDC9_202708</name>
</gene>
<dbReference type="AlphaFoldDB" id="A0A645IX64"/>
<protein>
    <submittedName>
        <fullName evidence="1">Uncharacterized protein</fullName>
    </submittedName>
</protein>